<keyword evidence="3" id="KW-0934">Plastid</keyword>
<dbReference type="PANTHER" id="PTHR10291">
    <property type="entry name" value="DEHYDRODOLICHYL DIPHOSPHATE SYNTHASE FAMILY MEMBER"/>
    <property type="match status" value="1"/>
</dbReference>
<keyword evidence="8" id="KW-1185">Reference proteome</keyword>
<keyword evidence="2" id="KW-0150">Chloroplast</keyword>
<comment type="caution">
    <text evidence="7">The sequence shown here is derived from an EMBL/GenBank/DDBJ whole genome shotgun (WGS) entry which is preliminary data.</text>
</comment>
<dbReference type="AlphaFoldDB" id="A0A2G2WNZ0"/>
<evidence type="ECO:0000256" key="1">
    <source>
        <dbReference type="ARBA" id="ARBA00004229"/>
    </source>
</evidence>
<evidence type="ECO:0000256" key="4">
    <source>
        <dbReference type="ARBA" id="ARBA00022679"/>
    </source>
</evidence>
<dbReference type="GO" id="GO:0016094">
    <property type="term" value="P:polyprenol biosynthetic process"/>
    <property type="evidence" value="ECO:0007669"/>
    <property type="project" value="TreeGrafter"/>
</dbReference>
<reference evidence="8" key="2">
    <citation type="journal article" date="2017" name="J. Anim. Genet.">
        <title>Multiple reference genome sequences of hot pepper reveal the massive evolution of plant disease resistance genes by retroduplication.</title>
        <authorList>
            <person name="Kim S."/>
            <person name="Park J."/>
            <person name="Yeom S.-I."/>
            <person name="Kim Y.-M."/>
            <person name="Seo E."/>
            <person name="Kim K.-T."/>
            <person name="Kim M.-S."/>
            <person name="Lee J.M."/>
            <person name="Cheong K."/>
            <person name="Shin H.-S."/>
            <person name="Kim S.-B."/>
            <person name="Han K."/>
            <person name="Lee J."/>
            <person name="Park M."/>
            <person name="Lee H.-A."/>
            <person name="Lee H.-Y."/>
            <person name="Lee Y."/>
            <person name="Oh S."/>
            <person name="Lee J.H."/>
            <person name="Choi E."/>
            <person name="Choi E."/>
            <person name="Lee S.E."/>
            <person name="Jeon J."/>
            <person name="Kim H."/>
            <person name="Choi G."/>
            <person name="Song H."/>
            <person name="Lee J."/>
            <person name="Lee S.-C."/>
            <person name="Kwon J.-K."/>
            <person name="Lee H.-Y."/>
            <person name="Koo N."/>
            <person name="Hong Y."/>
            <person name="Kim R.W."/>
            <person name="Kang W.-H."/>
            <person name="Huh J.H."/>
            <person name="Kang B.-C."/>
            <person name="Yang T.-J."/>
            <person name="Lee Y.-H."/>
            <person name="Bennetzen J.L."/>
            <person name="Choi D."/>
        </authorList>
    </citation>
    <scope>NUCLEOTIDE SEQUENCE [LARGE SCALE GENOMIC DNA]</scope>
    <source>
        <strain evidence="8">cv. PBC81</strain>
    </source>
</reference>
<dbReference type="OrthoDB" id="4173905at2759"/>
<reference evidence="7 8" key="1">
    <citation type="journal article" date="2017" name="Genome Biol.">
        <title>New reference genome sequences of hot pepper reveal the massive evolution of plant disease-resistance genes by retroduplication.</title>
        <authorList>
            <person name="Kim S."/>
            <person name="Park J."/>
            <person name="Yeom S.I."/>
            <person name="Kim Y.M."/>
            <person name="Seo E."/>
            <person name="Kim K.T."/>
            <person name="Kim M.S."/>
            <person name="Lee J.M."/>
            <person name="Cheong K."/>
            <person name="Shin H.S."/>
            <person name="Kim S.B."/>
            <person name="Han K."/>
            <person name="Lee J."/>
            <person name="Park M."/>
            <person name="Lee H.A."/>
            <person name="Lee H.Y."/>
            <person name="Lee Y."/>
            <person name="Oh S."/>
            <person name="Lee J.H."/>
            <person name="Choi E."/>
            <person name="Choi E."/>
            <person name="Lee S.E."/>
            <person name="Jeon J."/>
            <person name="Kim H."/>
            <person name="Choi G."/>
            <person name="Song H."/>
            <person name="Lee J."/>
            <person name="Lee S.C."/>
            <person name="Kwon J.K."/>
            <person name="Lee H.Y."/>
            <person name="Koo N."/>
            <person name="Hong Y."/>
            <person name="Kim R.W."/>
            <person name="Kang W.H."/>
            <person name="Huh J.H."/>
            <person name="Kang B.C."/>
            <person name="Yang T.J."/>
            <person name="Lee Y.H."/>
            <person name="Bennetzen J.L."/>
            <person name="Choi D."/>
        </authorList>
    </citation>
    <scope>NUCLEOTIDE SEQUENCE [LARGE SCALE GENOMIC DNA]</scope>
    <source>
        <strain evidence="8">cv. PBC81</strain>
    </source>
</reference>
<evidence type="ECO:0000256" key="6">
    <source>
        <dbReference type="RuleBase" id="RU363018"/>
    </source>
</evidence>
<organism evidence="7 8">
    <name type="scientific">Capsicum baccatum</name>
    <name type="common">Peruvian pepper</name>
    <dbReference type="NCBI Taxonomy" id="33114"/>
    <lineage>
        <taxon>Eukaryota</taxon>
        <taxon>Viridiplantae</taxon>
        <taxon>Streptophyta</taxon>
        <taxon>Embryophyta</taxon>
        <taxon>Tracheophyta</taxon>
        <taxon>Spermatophyta</taxon>
        <taxon>Magnoliopsida</taxon>
        <taxon>eudicotyledons</taxon>
        <taxon>Gunneridae</taxon>
        <taxon>Pentapetalae</taxon>
        <taxon>asterids</taxon>
        <taxon>lamiids</taxon>
        <taxon>Solanales</taxon>
        <taxon>Solanaceae</taxon>
        <taxon>Solanoideae</taxon>
        <taxon>Capsiceae</taxon>
        <taxon>Capsicum</taxon>
    </lineage>
</organism>
<sequence length="300" mass="34314">MLSLRFSLSPSNITLTKKNQYHFGTKFPKVFATTTSSSNSDNGNVGLGGPEVALPEGLKRELMPKHVAVIMDGHRRWARQKGLSVEQGHRAGGEKMRVLTHLCSQLGIKVLTLFAFSTENWIRPKEEVGFLMKLFLDTASSQENLDKWTRNDIRVSCIGDKSMLSKPLREALTLLEEKTKSNSGLHVMIALNYSGRHDILQATKRIAKKVNNRLLEVEDIDKNLFEQELETHCIEFPEPDLLIRTSGEQRLSNFMLWQLAYTELYFTNKLFPDMEEADFIEALMSFQPRQRRYGGYITKT</sequence>
<dbReference type="Pfam" id="PF01255">
    <property type="entry name" value="Prenyltransf"/>
    <property type="match status" value="1"/>
</dbReference>
<dbReference type="GO" id="GO:0045547">
    <property type="term" value="F:ditrans,polycis-polyprenyl diphosphate synthase [(2E,6E)-farnesyl diphosphate specific] activity"/>
    <property type="evidence" value="ECO:0007669"/>
    <property type="project" value="TreeGrafter"/>
</dbReference>
<dbReference type="PANTHER" id="PTHR10291:SF41">
    <property type="entry name" value="CIS-PRENYLTRANSFERASE 7, CHLOROPLASTIC"/>
    <property type="match status" value="1"/>
</dbReference>
<dbReference type="CDD" id="cd00475">
    <property type="entry name" value="Cis_IPPS"/>
    <property type="match status" value="1"/>
</dbReference>
<dbReference type="STRING" id="33114.A0A2G2WNZ0"/>
<evidence type="ECO:0000256" key="3">
    <source>
        <dbReference type="ARBA" id="ARBA00022640"/>
    </source>
</evidence>
<dbReference type="EC" id="2.5.1.-" evidence="6"/>
<dbReference type="NCBIfam" id="TIGR00055">
    <property type="entry name" value="uppS"/>
    <property type="match status" value="1"/>
</dbReference>
<dbReference type="FunFam" id="3.40.1180.10:FF:000001">
    <property type="entry name" value="(2E,6E)-farnesyl-diphosphate-specific ditrans,polycis-undecaprenyl-diphosphate synthase"/>
    <property type="match status" value="1"/>
</dbReference>
<dbReference type="HAMAP" id="MF_01139">
    <property type="entry name" value="ISPT"/>
    <property type="match status" value="1"/>
</dbReference>
<accession>A0A2G2WNZ0</accession>
<comment type="similarity">
    <text evidence="6">Belongs to the UPP synthase family.</text>
</comment>
<dbReference type="Proteomes" id="UP000224567">
    <property type="component" value="Unassembled WGS sequence"/>
</dbReference>
<proteinExistence type="inferred from homology"/>
<dbReference type="InterPro" id="IPR036424">
    <property type="entry name" value="UPP_synth-like_sf"/>
</dbReference>
<dbReference type="GO" id="GO:0009409">
    <property type="term" value="P:response to cold"/>
    <property type="evidence" value="ECO:0007669"/>
    <property type="project" value="TreeGrafter"/>
</dbReference>
<evidence type="ECO:0000313" key="7">
    <source>
        <dbReference type="EMBL" id="PHT46889.1"/>
    </source>
</evidence>
<dbReference type="PROSITE" id="PS01066">
    <property type="entry name" value="UPP_SYNTHASE"/>
    <property type="match status" value="1"/>
</dbReference>
<evidence type="ECO:0000256" key="2">
    <source>
        <dbReference type="ARBA" id="ARBA00022528"/>
    </source>
</evidence>
<dbReference type="EMBL" id="MLFT02000006">
    <property type="protein sequence ID" value="PHT46889.1"/>
    <property type="molecule type" value="Genomic_DNA"/>
</dbReference>
<protein>
    <recommendedName>
        <fullName evidence="6">Alkyl transferase</fullName>
        <ecNumber evidence="6">2.5.1.-</ecNumber>
    </recommendedName>
</protein>
<gene>
    <name evidence="7" type="ORF">CQW23_16047</name>
</gene>
<dbReference type="GO" id="GO:0000287">
    <property type="term" value="F:magnesium ion binding"/>
    <property type="evidence" value="ECO:0007669"/>
    <property type="project" value="UniProtKB-ARBA"/>
</dbReference>
<evidence type="ECO:0000256" key="5">
    <source>
        <dbReference type="ARBA" id="ARBA00022946"/>
    </source>
</evidence>
<dbReference type="GO" id="GO:0009668">
    <property type="term" value="P:plastid membrane organization"/>
    <property type="evidence" value="ECO:0007669"/>
    <property type="project" value="TreeGrafter"/>
</dbReference>
<keyword evidence="4 6" id="KW-0808">Transferase</keyword>
<dbReference type="GO" id="GO:0009570">
    <property type="term" value="C:chloroplast stroma"/>
    <property type="evidence" value="ECO:0007669"/>
    <property type="project" value="TreeGrafter"/>
</dbReference>
<dbReference type="InterPro" id="IPR018520">
    <property type="entry name" value="UPP_synth-like_CS"/>
</dbReference>
<keyword evidence="5" id="KW-0809">Transit peptide</keyword>
<dbReference type="Gene3D" id="3.40.1180.10">
    <property type="entry name" value="Decaprenyl diphosphate synthase-like"/>
    <property type="match status" value="1"/>
</dbReference>
<evidence type="ECO:0000313" key="8">
    <source>
        <dbReference type="Proteomes" id="UP000224567"/>
    </source>
</evidence>
<comment type="subcellular location">
    <subcellularLocation>
        <location evidence="1">Plastid</location>
        <location evidence="1">Chloroplast</location>
    </subcellularLocation>
</comment>
<dbReference type="InterPro" id="IPR001441">
    <property type="entry name" value="UPP_synth-like"/>
</dbReference>
<name>A0A2G2WNZ0_CAPBA</name>
<dbReference type="SUPFAM" id="SSF64005">
    <property type="entry name" value="Undecaprenyl diphosphate synthase"/>
    <property type="match status" value="1"/>
</dbReference>